<evidence type="ECO:0008006" key="2">
    <source>
        <dbReference type="Google" id="ProtNLM"/>
    </source>
</evidence>
<proteinExistence type="predicted"/>
<dbReference type="AlphaFoldDB" id="X1VRV8"/>
<comment type="caution">
    <text evidence="1">The sequence shown here is derived from an EMBL/GenBank/DDBJ whole genome shotgun (WGS) entry which is preliminary data.</text>
</comment>
<evidence type="ECO:0000313" key="1">
    <source>
        <dbReference type="EMBL" id="GAJ12320.1"/>
    </source>
</evidence>
<reference evidence="1" key="1">
    <citation type="journal article" date="2014" name="Front. Microbiol.">
        <title>High frequency of phylogenetically diverse reductive dehalogenase-homologous genes in deep subseafloor sedimentary metagenomes.</title>
        <authorList>
            <person name="Kawai M."/>
            <person name="Futagami T."/>
            <person name="Toyoda A."/>
            <person name="Takaki Y."/>
            <person name="Nishi S."/>
            <person name="Hori S."/>
            <person name="Arai W."/>
            <person name="Tsubouchi T."/>
            <person name="Morono Y."/>
            <person name="Uchiyama I."/>
            <person name="Ito T."/>
            <person name="Fujiyama A."/>
            <person name="Inagaki F."/>
            <person name="Takami H."/>
        </authorList>
    </citation>
    <scope>NUCLEOTIDE SEQUENCE</scope>
    <source>
        <strain evidence="1">Expedition CK06-06</strain>
    </source>
</reference>
<protein>
    <recommendedName>
        <fullName evidence="2">Glycoside hydrolase family 5 domain-containing protein</fullName>
    </recommendedName>
</protein>
<accession>X1VRV8</accession>
<dbReference type="EMBL" id="BARW01025779">
    <property type="protein sequence ID" value="GAJ12320.1"/>
    <property type="molecule type" value="Genomic_DNA"/>
</dbReference>
<gene>
    <name evidence="1" type="ORF">S12H4_42172</name>
</gene>
<sequence length="148" mass="17783">MLKFTRDRDIIVQIEVWAFHDFNEGHWEKNPWRPSNNTSYDSSNTTLRASYGNIGRTAHDFFFTVPKLNNDRVMLSYQQKFVDKILSCSLRYGHVLYCMTNEIHPQYSPEWGWYWSKYIKDKSAAVGRQVETTEMYWAQKLLHIFQDR</sequence>
<name>X1VRV8_9ZZZZ</name>
<organism evidence="1">
    <name type="scientific">marine sediment metagenome</name>
    <dbReference type="NCBI Taxonomy" id="412755"/>
    <lineage>
        <taxon>unclassified sequences</taxon>
        <taxon>metagenomes</taxon>
        <taxon>ecological metagenomes</taxon>
    </lineage>
</organism>